<dbReference type="Gene3D" id="3.40.50.450">
    <property type="match status" value="1"/>
</dbReference>
<dbReference type="InterPro" id="IPR007710">
    <property type="entry name" value="Nucleoside_deoxyribTrfase"/>
</dbReference>
<comment type="caution">
    <text evidence="1">The sequence shown here is derived from an EMBL/GenBank/DDBJ whole genome shotgun (WGS) entry which is preliminary data.</text>
</comment>
<reference evidence="2" key="1">
    <citation type="journal article" date="2015" name="MBio">
        <title>Genome-Resolved Metagenomic Analysis Reveals Roles for Candidate Phyla and Other Microbial Community Members in Biogeochemical Transformations in Oil Reservoirs.</title>
        <authorList>
            <person name="Hu P."/>
            <person name="Tom L."/>
            <person name="Singh A."/>
            <person name="Thomas B.C."/>
            <person name="Baker B.J."/>
            <person name="Piceno Y.M."/>
            <person name="Andersen G.L."/>
            <person name="Banfield J.F."/>
        </authorList>
    </citation>
    <scope>NUCLEOTIDE SEQUENCE [LARGE SCALE GENOMIC DNA]</scope>
</reference>
<dbReference type="Proteomes" id="UP000053904">
    <property type="component" value="Unassembled WGS sequence"/>
</dbReference>
<name>A0A124FX72_9BACT</name>
<organism evidence="1 2">
    <name type="scientific">candidate division WS6 bacterium 34_10</name>
    <dbReference type="NCBI Taxonomy" id="1641389"/>
    <lineage>
        <taxon>Bacteria</taxon>
        <taxon>Candidatus Dojkabacteria</taxon>
    </lineage>
</organism>
<dbReference type="AlphaFoldDB" id="A0A124FX72"/>
<feature type="non-terminal residue" evidence="1">
    <location>
        <position position="112"/>
    </location>
</feature>
<protein>
    <submittedName>
        <fullName evidence="1">MazG nucleotide pyrophosphohydrolase</fullName>
    </submittedName>
</protein>
<dbReference type="Pfam" id="PF05014">
    <property type="entry name" value="Nuc_deoxyrib_tr"/>
    <property type="match status" value="1"/>
</dbReference>
<keyword evidence="1" id="KW-0378">Hydrolase</keyword>
<accession>A0A124FX72</accession>
<gene>
    <name evidence="1" type="ORF">XD93_0510</name>
</gene>
<dbReference type="EMBL" id="LGGO01000061">
    <property type="protein sequence ID" value="KUK77155.1"/>
    <property type="molecule type" value="Genomic_DNA"/>
</dbReference>
<dbReference type="GO" id="GO:0016787">
    <property type="term" value="F:hydrolase activity"/>
    <property type="evidence" value="ECO:0007669"/>
    <property type="project" value="UniProtKB-KW"/>
</dbReference>
<dbReference type="SUPFAM" id="SSF52309">
    <property type="entry name" value="N-(deoxy)ribosyltransferase-like"/>
    <property type="match status" value="1"/>
</dbReference>
<evidence type="ECO:0000313" key="1">
    <source>
        <dbReference type="EMBL" id="KUK77155.1"/>
    </source>
</evidence>
<proteinExistence type="predicted"/>
<sequence>MKSVVLCGSRRFKKQLREFAKKLKEKGIVVYEPYLHSGGKEWKTLSKAYKKFVLLGLTHDHFYKIEKADVVYVYNEGGYIGNSTTLEIGYAVACKKPIYAFEEDTDEGCRNV</sequence>
<evidence type="ECO:0000313" key="2">
    <source>
        <dbReference type="Proteomes" id="UP000053904"/>
    </source>
</evidence>